<dbReference type="GO" id="GO:0016787">
    <property type="term" value="F:hydrolase activity"/>
    <property type="evidence" value="ECO:0007669"/>
    <property type="project" value="UniProtKB-KW"/>
</dbReference>
<dbReference type="Gene3D" id="3.40.630.30">
    <property type="match status" value="1"/>
</dbReference>
<dbReference type="AlphaFoldDB" id="A0A1D1XD62"/>
<keyword evidence="1" id="KW-0732">Signal</keyword>
<accession>A0A1D1XD62</accession>
<feature type="chain" id="PRO_5008899406" evidence="1">
    <location>
        <begin position="24"/>
        <end position="105"/>
    </location>
</feature>
<organism evidence="3">
    <name type="scientific">Anthurium amnicola</name>
    <dbReference type="NCBI Taxonomy" id="1678845"/>
    <lineage>
        <taxon>Eukaryota</taxon>
        <taxon>Viridiplantae</taxon>
        <taxon>Streptophyta</taxon>
        <taxon>Embryophyta</taxon>
        <taxon>Tracheophyta</taxon>
        <taxon>Spermatophyta</taxon>
        <taxon>Magnoliopsida</taxon>
        <taxon>Liliopsida</taxon>
        <taxon>Araceae</taxon>
        <taxon>Pothoideae</taxon>
        <taxon>Potheae</taxon>
        <taxon>Anthurium</taxon>
    </lineage>
</organism>
<feature type="signal peptide" evidence="1">
    <location>
        <begin position="1"/>
        <end position="23"/>
    </location>
</feature>
<evidence type="ECO:0000313" key="3">
    <source>
        <dbReference type="EMBL" id="JAT40364.1"/>
    </source>
</evidence>
<feature type="domain" description="Pre-nudix hydrolase" evidence="2">
    <location>
        <begin position="70"/>
        <end position="105"/>
    </location>
</feature>
<gene>
    <name evidence="3" type="primary">NUDT8_2</name>
    <name evidence="3" type="ORF">g.109647</name>
</gene>
<name>A0A1D1XD62_9ARAE</name>
<dbReference type="InterPro" id="IPR040618">
    <property type="entry name" value="Pre-Nudix"/>
</dbReference>
<dbReference type="Pfam" id="PF18290">
    <property type="entry name" value="Nudix_hydro"/>
    <property type="match status" value="1"/>
</dbReference>
<evidence type="ECO:0000259" key="2">
    <source>
        <dbReference type="Pfam" id="PF18290"/>
    </source>
</evidence>
<dbReference type="EMBL" id="GDJX01027572">
    <property type="protein sequence ID" value="JAT40364.1"/>
    <property type="molecule type" value="Transcribed_RNA"/>
</dbReference>
<feature type="non-terminal residue" evidence="3">
    <location>
        <position position="105"/>
    </location>
</feature>
<protein>
    <submittedName>
        <fullName evidence="3">Nudix hydrolase 8</fullName>
    </submittedName>
</protein>
<sequence length="105" mass="11890">MERFTSHLILMTFMLCSYISFHASQSAARISSKDIGLESHKELLVHDLSRGIRTNGAHSWPYSRENYILDAFDDEYGGIVVNSERLPWSANAFASALQASLSHWK</sequence>
<reference evidence="3" key="1">
    <citation type="submission" date="2015-07" db="EMBL/GenBank/DDBJ databases">
        <title>Transcriptome Assembly of Anthurium amnicola.</title>
        <authorList>
            <person name="Suzuki J."/>
        </authorList>
    </citation>
    <scope>NUCLEOTIDE SEQUENCE</scope>
</reference>
<evidence type="ECO:0000256" key="1">
    <source>
        <dbReference type="SAM" id="SignalP"/>
    </source>
</evidence>
<keyword evidence="3" id="KW-0378">Hydrolase</keyword>
<proteinExistence type="predicted"/>